<comment type="function">
    <text evidence="6">In eubacteria ppGpp (guanosine 3'-diphosphate 5'-diphosphate) is a mediator of the stringent response that coordinates a variety of cellular activities in response to changes in nutritional abundance.</text>
</comment>
<dbReference type="GO" id="GO:0042594">
    <property type="term" value="P:response to starvation"/>
    <property type="evidence" value="ECO:0007669"/>
    <property type="project" value="TreeGrafter"/>
</dbReference>
<keyword evidence="9" id="KW-0808">Transferase</keyword>
<name>A0A266Q8D6_9GAMM</name>
<dbReference type="Gene3D" id="1.10.3210.10">
    <property type="entry name" value="Hypothetical protein af1432"/>
    <property type="match status" value="1"/>
</dbReference>
<dbReference type="InterPro" id="IPR045865">
    <property type="entry name" value="ACT-like_dom_sf"/>
</dbReference>
<comment type="pathway">
    <text evidence="2">Purine metabolism.</text>
</comment>
<feature type="domain" description="TGS" evidence="8">
    <location>
        <begin position="418"/>
        <end position="479"/>
    </location>
</feature>
<dbReference type="PANTHER" id="PTHR21262">
    <property type="entry name" value="GUANOSINE-3',5'-BIS DIPHOSPHATE 3'-PYROPHOSPHOHYDROLASE"/>
    <property type="match status" value="1"/>
</dbReference>
<dbReference type="InterPro" id="IPR012675">
    <property type="entry name" value="Beta-grasp_dom_sf"/>
</dbReference>
<dbReference type="RefSeq" id="WP_094983902.1">
    <property type="nucleotide sequence ID" value="NZ_NHNI01000001.1"/>
</dbReference>
<comment type="similarity">
    <text evidence="6">Belongs to the relA/spoT family.</text>
</comment>
<evidence type="ECO:0000259" key="7">
    <source>
        <dbReference type="PROSITE" id="PS51671"/>
    </source>
</evidence>
<dbReference type="FunFam" id="3.10.20.30:FF:000002">
    <property type="entry name" value="GTP pyrophosphokinase (RelA/SpoT)"/>
    <property type="match status" value="1"/>
</dbReference>
<dbReference type="SUPFAM" id="SSF55021">
    <property type="entry name" value="ACT-like"/>
    <property type="match status" value="1"/>
</dbReference>
<dbReference type="FunFam" id="3.30.460.10:FF:000001">
    <property type="entry name" value="GTP pyrophosphokinase RelA"/>
    <property type="match status" value="1"/>
</dbReference>
<dbReference type="PROSITE" id="PS51671">
    <property type="entry name" value="ACT"/>
    <property type="match status" value="1"/>
</dbReference>
<dbReference type="SMART" id="SM00954">
    <property type="entry name" value="RelA_SpoT"/>
    <property type="match status" value="1"/>
</dbReference>
<dbReference type="NCBIfam" id="NF008124">
    <property type="entry name" value="PRK10872.1"/>
    <property type="match status" value="1"/>
</dbReference>
<keyword evidence="10" id="KW-1185">Reference proteome</keyword>
<dbReference type="Gene3D" id="3.10.20.30">
    <property type="match status" value="1"/>
</dbReference>
<dbReference type="SUPFAM" id="SSF81271">
    <property type="entry name" value="TGS-like"/>
    <property type="match status" value="1"/>
</dbReference>
<dbReference type="CDD" id="cd04876">
    <property type="entry name" value="ACT_RelA-SpoT"/>
    <property type="match status" value="1"/>
</dbReference>
<dbReference type="Pfam" id="PF02824">
    <property type="entry name" value="TGS"/>
    <property type="match status" value="1"/>
</dbReference>
<evidence type="ECO:0000313" key="10">
    <source>
        <dbReference type="Proteomes" id="UP000216101"/>
    </source>
</evidence>
<dbReference type="Gene3D" id="3.30.70.260">
    <property type="match status" value="1"/>
</dbReference>
<dbReference type="InterPro" id="IPR033655">
    <property type="entry name" value="TGS_RelA/SpoT"/>
</dbReference>
<dbReference type="CDD" id="cd05399">
    <property type="entry name" value="NT_Rel-Spo_like"/>
    <property type="match status" value="1"/>
</dbReference>
<dbReference type="PANTHER" id="PTHR21262:SF31">
    <property type="entry name" value="GTP PYROPHOSPHOKINASE"/>
    <property type="match status" value="1"/>
</dbReference>
<protein>
    <recommendedName>
        <fullName evidence="1">GTP pyrophosphokinase</fullName>
    </recommendedName>
    <alternativeName>
        <fullName evidence="4">(p)ppGpp synthase</fullName>
    </alternativeName>
    <alternativeName>
        <fullName evidence="3">ATP:GTP 3'-pyrophosphotransferase</fullName>
    </alternativeName>
    <alternativeName>
        <fullName evidence="5">ppGpp synthase I</fullName>
    </alternativeName>
</protein>
<dbReference type="GO" id="GO:0016301">
    <property type="term" value="F:kinase activity"/>
    <property type="evidence" value="ECO:0007669"/>
    <property type="project" value="UniProtKB-KW"/>
</dbReference>
<sequence length="748" mass="85561">MVKVRADHPIAADGQVDIDAWIDRLNKSYLQSDTSRAELRRAAELSLSLVDIHAEDDHNWGEDFSCFRIGLEMAEILADLQLDQDALVAAILYRAVREQKITLIELQNRFGETVSKLVKGVLRMAAISYQRNEHEDRVLGSQAVEQAEKIRKMLVSMVDDVRVALIKLAERTCAIRSVKNAEADRRRQVAREVADIYAPLAHRLGIGHIKWELEDLSFRYLQPEDYKRIAKLLDERRLARQEYINNLLERLRNELKKAGIEGSVDGRAKHIYSIWRKMQRKGIPFSQVYDIRAVRILVPTVRDCYAVLGIVHSLWRNIPHEFDDYIASPKENGYRSLHTAVWGPENKVLEIQIRTQEMHEESELGVCAHWRYKGTDTKATQDGYEQKIAWLRQVLEWHEELGGDPSHLQDDLRAVNQDRIYVFTPEGHVVDLPRTATPLDFAYKIHTDVGHRCRGAKVNNRIVPLNYQLTNADQVEILTGKLESPSRDWLNMALGYVNTGRARAKIQHWFKQQARDKNIAEGQALLDREFKRLALLDLDFEELAKKLHFNTLDDLYAAVGASDIGVGQVLNAAQKQLDDADPQQPLIPFRSSKASRQKKDSDFYIEGVGNLLTQIANCCNPVPGDAITGYITLGKGVSIHRQDCNNILQLQADEPQRIIKVEWGETPQSLYSVDIVIEAYDRYGLLKDITVLLDTERINIVAMQTLSDKRKNTVDMQVTVEIRSFDELSRILTKLNQLPNIASARRKH</sequence>
<evidence type="ECO:0000256" key="4">
    <source>
        <dbReference type="ARBA" id="ARBA00032407"/>
    </source>
</evidence>
<dbReference type="CDD" id="cd01668">
    <property type="entry name" value="TGS_RSH"/>
    <property type="match status" value="1"/>
</dbReference>
<dbReference type="Proteomes" id="UP000216101">
    <property type="component" value="Unassembled WGS sequence"/>
</dbReference>
<dbReference type="NCBIfam" id="TIGR00691">
    <property type="entry name" value="spoT_relA"/>
    <property type="match status" value="1"/>
</dbReference>
<evidence type="ECO:0000259" key="8">
    <source>
        <dbReference type="PROSITE" id="PS51880"/>
    </source>
</evidence>
<feature type="domain" description="ACT" evidence="7">
    <location>
        <begin position="674"/>
        <end position="748"/>
    </location>
</feature>
<dbReference type="AlphaFoldDB" id="A0A266Q8D6"/>
<dbReference type="InterPro" id="IPR004095">
    <property type="entry name" value="TGS"/>
</dbReference>
<dbReference type="InterPro" id="IPR043519">
    <property type="entry name" value="NT_sf"/>
</dbReference>
<accession>A0A266Q8D6</accession>
<dbReference type="GO" id="GO:0005886">
    <property type="term" value="C:plasma membrane"/>
    <property type="evidence" value="ECO:0007669"/>
    <property type="project" value="TreeGrafter"/>
</dbReference>
<comment type="caution">
    <text evidence="9">The sequence shown here is derived from an EMBL/GenBank/DDBJ whole genome shotgun (WGS) entry which is preliminary data.</text>
</comment>
<dbReference type="EMBL" id="NHNI01000001">
    <property type="protein sequence ID" value="OZY86154.1"/>
    <property type="molecule type" value="Genomic_DNA"/>
</dbReference>
<proteinExistence type="inferred from homology"/>
<organism evidence="9 10">
    <name type="scientific">Cellvibrio mixtus</name>
    <dbReference type="NCBI Taxonomy" id="39650"/>
    <lineage>
        <taxon>Bacteria</taxon>
        <taxon>Pseudomonadati</taxon>
        <taxon>Pseudomonadota</taxon>
        <taxon>Gammaproteobacteria</taxon>
        <taxon>Cellvibrionales</taxon>
        <taxon>Cellvibrionaceae</taxon>
        <taxon>Cellvibrio</taxon>
    </lineage>
</organism>
<dbReference type="Pfam" id="PF13291">
    <property type="entry name" value="ACT_4"/>
    <property type="match status" value="1"/>
</dbReference>
<dbReference type="GO" id="GO:0008893">
    <property type="term" value="F:guanosine-3',5'-bis(diphosphate) 3'-diphosphatase activity"/>
    <property type="evidence" value="ECO:0007669"/>
    <property type="project" value="TreeGrafter"/>
</dbReference>
<dbReference type="Pfam" id="PF19296">
    <property type="entry name" value="RelA_AH_RIS"/>
    <property type="match status" value="1"/>
</dbReference>
<evidence type="ECO:0000256" key="5">
    <source>
        <dbReference type="ARBA" id="ARBA00033308"/>
    </source>
</evidence>
<evidence type="ECO:0000256" key="3">
    <source>
        <dbReference type="ARBA" id="ARBA00029754"/>
    </source>
</evidence>
<dbReference type="InterPro" id="IPR007685">
    <property type="entry name" value="RelA_SpoT"/>
</dbReference>
<evidence type="ECO:0000256" key="1">
    <source>
        <dbReference type="ARBA" id="ARBA00019852"/>
    </source>
</evidence>
<dbReference type="SUPFAM" id="SSF109604">
    <property type="entry name" value="HD-domain/PDEase-like"/>
    <property type="match status" value="1"/>
</dbReference>
<dbReference type="GO" id="GO:0015969">
    <property type="term" value="P:guanosine tetraphosphate metabolic process"/>
    <property type="evidence" value="ECO:0007669"/>
    <property type="project" value="InterPro"/>
</dbReference>
<evidence type="ECO:0000256" key="2">
    <source>
        <dbReference type="ARBA" id="ARBA00025704"/>
    </source>
</evidence>
<dbReference type="InterPro" id="IPR012676">
    <property type="entry name" value="TGS-like"/>
</dbReference>
<evidence type="ECO:0000256" key="6">
    <source>
        <dbReference type="RuleBase" id="RU003847"/>
    </source>
</evidence>
<dbReference type="STRING" id="1209072.GCA_000766945_02672"/>
<dbReference type="eggNOG" id="COG0317">
    <property type="taxonomic scope" value="Bacteria"/>
</dbReference>
<keyword evidence="9" id="KW-0418">Kinase</keyword>
<dbReference type="InterPro" id="IPR045600">
    <property type="entry name" value="RelA/SpoT_AH_RIS"/>
</dbReference>
<dbReference type="Gene3D" id="3.30.460.10">
    <property type="entry name" value="Beta Polymerase, domain 2"/>
    <property type="match status" value="1"/>
</dbReference>
<reference evidence="10" key="1">
    <citation type="submission" date="2017-05" db="EMBL/GenBank/DDBJ databases">
        <authorList>
            <person name="Barney B.M."/>
        </authorList>
    </citation>
    <scope>NUCLEOTIDE SEQUENCE [LARGE SCALE GENOMIC DNA]</scope>
    <source>
        <strain evidence="10">PSBB022</strain>
    </source>
</reference>
<dbReference type="SUPFAM" id="SSF81301">
    <property type="entry name" value="Nucleotidyltransferase"/>
    <property type="match status" value="1"/>
</dbReference>
<evidence type="ECO:0000313" key="9">
    <source>
        <dbReference type="EMBL" id="OZY86154.1"/>
    </source>
</evidence>
<gene>
    <name evidence="9" type="ORF">CBP51_03740</name>
</gene>
<dbReference type="Pfam" id="PF04607">
    <property type="entry name" value="RelA_SpoT"/>
    <property type="match status" value="1"/>
</dbReference>
<dbReference type="InterPro" id="IPR004811">
    <property type="entry name" value="RelA/Spo_fam"/>
</dbReference>
<dbReference type="GO" id="GO:0008728">
    <property type="term" value="F:GTP diphosphokinase activity"/>
    <property type="evidence" value="ECO:0007669"/>
    <property type="project" value="TreeGrafter"/>
</dbReference>
<dbReference type="Pfam" id="PF13328">
    <property type="entry name" value="HD_4"/>
    <property type="match status" value="1"/>
</dbReference>
<dbReference type="InterPro" id="IPR002912">
    <property type="entry name" value="ACT_dom"/>
</dbReference>
<dbReference type="PROSITE" id="PS51880">
    <property type="entry name" value="TGS"/>
    <property type="match status" value="1"/>
</dbReference>
<dbReference type="GO" id="GO:0015949">
    <property type="term" value="P:nucleobase-containing small molecule interconversion"/>
    <property type="evidence" value="ECO:0007669"/>
    <property type="project" value="UniProtKB-ARBA"/>
</dbReference>